<proteinExistence type="predicted"/>
<dbReference type="EMBL" id="JBIRPU010000006">
    <property type="protein sequence ID" value="MFI0793457.1"/>
    <property type="molecule type" value="Genomic_DNA"/>
</dbReference>
<evidence type="ECO:0000259" key="2">
    <source>
        <dbReference type="PROSITE" id="PS51819"/>
    </source>
</evidence>
<sequence>MAVAGFSGIHHIALNVRDLDASVRWYSAILDFSPLFRWDTDSFDRQLMRHPSGVVIGLTTHKHADAGAEFSERRTGLDHLAFAVRTRAELEAWASRLTGAGVAHSGITVTPPMGFTLIAFRDPDNIQLEMYLAEDAPDR</sequence>
<keyword evidence="1" id="KW-0479">Metal-binding</keyword>
<evidence type="ECO:0000256" key="1">
    <source>
        <dbReference type="ARBA" id="ARBA00022723"/>
    </source>
</evidence>
<organism evidence="3 4">
    <name type="scientific">Micromonospora rubida</name>
    <dbReference type="NCBI Taxonomy" id="2697657"/>
    <lineage>
        <taxon>Bacteria</taxon>
        <taxon>Bacillati</taxon>
        <taxon>Actinomycetota</taxon>
        <taxon>Actinomycetes</taxon>
        <taxon>Micromonosporales</taxon>
        <taxon>Micromonosporaceae</taxon>
        <taxon>Micromonospora</taxon>
    </lineage>
</organism>
<dbReference type="InterPro" id="IPR037523">
    <property type="entry name" value="VOC_core"/>
</dbReference>
<accession>A0ABW7SIG2</accession>
<reference evidence="3 4" key="1">
    <citation type="submission" date="2024-10" db="EMBL/GenBank/DDBJ databases">
        <title>The Natural Products Discovery Center: Release of the First 8490 Sequenced Strains for Exploring Actinobacteria Biosynthetic Diversity.</title>
        <authorList>
            <person name="Kalkreuter E."/>
            <person name="Kautsar S.A."/>
            <person name="Yang D."/>
            <person name="Bader C.D."/>
            <person name="Teijaro C.N."/>
            <person name="Fluegel L."/>
            <person name="Davis C.M."/>
            <person name="Simpson J.R."/>
            <person name="Lauterbach L."/>
            <person name="Steele A.D."/>
            <person name="Gui C."/>
            <person name="Meng S."/>
            <person name="Li G."/>
            <person name="Viehrig K."/>
            <person name="Ye F."/>
            <person name="Su P."/>
            <person name="Kiefer A.F."/>
            <person name="Nichols A."/>
            <person name="Cepeda A.J."/>
            <person name="Yan W."/>
            <person name="Fan B."/>
            <person name="Jiang Y."/>
            <person name="Adhikari A."/>
            <person name="Zheng C.-J."/>
            <person name="Schuster L."/>
            <person name="Cowan T.M."/>
            <person name="Smanski M.J."/>
            <person name="Chevrette M.G."/>
            <person name="De Carvalho L.P.S."/>
            <person name="Shen B."/>
        </authorList>
    </citation>
    <scope>NUCLEOTIDE SEQUENCE [LARGE SCALE GENOMIC DNA]</scope>
    <source>
        <strain evidence="3 4">NPDC021253</strain>
    </source>
</reference>
<feature type="domain" description="VOC" evidence="2">
    <location>
        <begin position="8"/>
        <end position="133"/>
    </location>
</feature>
<dbReference type="SUPFAM" id="SSF54593">
    <property type="entry name" value="Glyoxalase/Bleomycin resistance protein/Dihydroxybiphenyl dioxygenase"/>
    <property type="match status" value="1"/>
</dbReference>
<dbReference type="PROSITE" id="PS51819">
    <property type="entry name" value="VOC"/>
    <property type="match status" value="1"/>
</dbReference>
<dbReference type="PANTHER" id="PTHR36113:SF6">
    <property type="entry name" value="FOSFOMYCIN RESISTANCE PROTEIN FOSX"/>
    <property type="match status" value="1"/>
</dbReference>
<name>A0ABW7SIG2_9ACTN</name>
<comment type="caution">
    <text evidence="3">The sequence shown here is derived from an EMBL/GenBank/DDBJ whole genome shotgun (WGS) entry which is preliminary data.</text>
</comment>
<dbReference type="InterPro" id="IPR029068">
    <property type="entry name" value="Glyas_Bleomycin-R_OHBP_Dase"/>
</dbReference>
<gene>
    <name evidence="3" type="ORF">ACH4OY_12295</name>
</gene>
<dbReference type="RefSeq" id="WP_396678902.1">
    <property type="nucleotide sequence ID" value="NZ_JBIRPU010000006.1"/>
</dbReference>
<dbReference type="Gene3D" id="3.10.180.10">
    <property type="entry name" value="2,3-Dihydroxybiphenyl 1,2-Dioxygenase, domain 1"/>
    <property type="match status" value="1"/>
</dbReference>
<dbReference type="InterPro" id="IPR004360">
    <property type="entry name" value="Glyas_Fos-R_dOase_dom"/>
</dbReference>
<dbReference type="Pfam" id="PF00903">
    <property type="entry name" value="Glyoxalase"/>
    <property type="match status" value="1"/>
</dbReference>
<keyword evidence="4" id="KW-1185">Reference proteome</keyword>
<evidence type="ECO:0000313" key="4">
    <source>
        <dbReference type="Proteomes" id="UP001611075"/>
    </source>
</evidence>
<evidence type="ECO:0000313" key="3">
    <source>
        <dbReference type="EMBL" id="MFI0793457.1"/>
    </source>
</evidence>
<dbReference type="Proteomes" id="UP001611075">
    <property type="component" value="Unassembled WGS sequence"/>
</dbReference>
<protein>
    <submittedName>
        <fullName evidence="3">VOC family protein</fullName>
    </submittedName>
</protein>
<dbReference type="InterPro" id="IPR051332">
    <property type="entry name" value="Fosfomycin_Res_Enzymes"/>
</dbReference>
<dbReference type="PANTHER" id="PTHR36113">
    <property type="entry name" value="LYASE, PUTATIVE-RELATED-RELATED"/>
    <property type="match status" value="1"/>
</dbReference>